<evidence type="ECO:0000313" key="2">
    <source>
        <dbReference type="EMBL" id="MBS2967894.1"/>
    </source>
</evidence>
<dbReference type="PANTHER" id="PTHR43630">
    <property type="entry name" value="POLY-BETA-1,6-N-ACETYL-D-GLUCOSAMINE SYNTHASE"/>
    <property type="match status" value="1"/>
</dbReference>
<dbReference type="Gene3D" id="1.25.40.10">
    <property type="entry name" value="Tetratricopeptide repeat domain"/>
    <property type="match status" value="1"/>
</dbReference>
<dbReference type="Pfam" id="PF00535">
    <property type="entry name" value="Glycos_transf_2"/>
    <property type="match status" value="1"/>
</dbReference>
<comment type="caution">
    <text evidence="2">The sequence shown here is derived from an EMBL/GenBank/DDBJ whole genome shotgun (WGS) entry which is preliminary data.</text>
</comment>
<dbReference type="EMBL" id="JAGVRK010000001">
    <property type="protein sequence ID" value="MBS2967894.1"/>
    <property type="molecule type" value="Genomic_DNA"/>
</dbReference>
<dbReference type="PANTHER" id="PTHR43630:SF2">
    <property type="entry name" value="GLYCOSYLTRANSFERASE"/>
    <property type="match status" value="1"/>
</dbReference>
<reference evidence="2 3" key="1">
    <citation type="submission" date="2021-04" db="EMBL/GenBank/DDBJ databases">
        <title>Metabacillus sp. strain KIGAM252 whole genome sequence.</title>
        <authorList>
            <person name="Seo M.-J."/>
            <person name="Cho E.-S."/>
            <person name="Hwang C.Y."/>
            <person name="Yoon D.J."/>
        </authorList>
    </citation>
    <scope>NUCLEOTIDE SEQUENCE [LARGE SCALE GENOMIC DNA]</scope>
    <source>
        <strain evidence="2 3">KIGAM252</strain>
    </source>
</reference>
<name>A0ABS5LBQ7_9BACI</name>
<evidence type="ECO:0000313" key="3">
    <source>
        <dbReference type="Proteomes" id="UP000682403"/>
    </source>
</evidence>
<dbReference type="SUPFAM" id="SSF53448">
    <property type="entry name" value="Nucleotide-diphospho-sugar transferases"/>
    <property type="match status" value="1"/>
</dbReference>
<accession>A0ABS5LBQ7</accession>
<dbReference type="CDD" id="cd02511">
    <property type="entry name" value="Beta4Glucosyltransferase"/>
    <property type="match status" value="1"/>
</dbReference>
<feature type="domain" description="Glycosyltransferase 2-like" evidence="1">
    <location>
        <begin position="5"/>
        <end position="124"/>
    </location>
</feature>
<sequence length="360" mass="42172">MISISLCMIVKNEEEVLHRCLSSVKDICDEIIIIDTGSTDKTKEIARVFTDKVLDFEWIDDFAAARNFAFSQAKMDYIFWMDADDVLLNEDQEKFLRLKKTLESSYDAVSFIYNIAFDEYGSPTFSYRRNRLVKSCRDFKWVGFVHEYLEVSGNILSADIAITHRKSDKINSSERSGRNLAIYEARLERGDPFTPRDLYYYANELKDHRQYLKAIMYYREFLATKKGWVEDEIRACAMMAECYQKLGNKDKEKEALALSLKYDTPRPEISCRFGDLYKADKSFRKAIIWYKLALEGGNSGGQGFNQPAYSTWYPHLQLCVAYWEIGEKDLSIEHHLHAKKYRPDDASVRQNDEFFKNYIK</sequence>
<dbReference type="InterPro" id="IPR011990">
    <property type="entry name" value="TPR-like_helical_dom_sf"/>
</dbReference>
<dbReference type="RefSeq" id="WP_211562093.1">
    <property type="nucleotide sequence ID" value="NZ_JAGVRK010000001.1"/>
</dbReference>
<dbReference type="Proteomes" id="UP000682403">
    <property type="component" value="Unassembled WGS sequence"/>
</dbReference>
<keyword evidence="3" id="KW-1185">Reference proteome</keyword>
<dbReference type="SUPFAM" id="SSF48452">
    <property type="entry name" value="TPR-like"/>
    <property type="match status" value="1"/>
</dbReference>
<dbReference type="InterPro" id="IPR029044">
    <property type="entry name" value="Nucleotide-diphossugar_trans"/>
</dbReference>
<gene>
    <name evidence="2" type="ORF">J9317_03775</name>
</gene>
<dbReference type="Gene3D" id="3.90.550.10">
    <property type="entry name" value="Spore Coat Polysaccharide Biosynthesis Protein SpsA, Chain A"/>
    <property type="match status" value="1"/>
</dbReference>
<evidence type="ECO:0000259" key="1">
    <source>
        <dbReference type="Pfam" id="PF00535"/>
    </source>
</evidence>
<dbReference type="InterPro" id="IPR001173">
    <property type="entry name" value="Glyco_trans_2-like"/>
</dbReference>
<proteinExistence type="predicted"/>
<organism evidence="2 3">
    <name type="scientific">Metabacillus flavus</name>
    <dbReference type="NCBI Taxonomy" id="2823519"/>
    <lineage>
        <taxon>Bacteria</taxon>
        <taxon>Bacillati</taxon>
        <taxon>Bacillota</taxon>
        <taxon>Bacilli</taxon>
        <taxon>Bacillales</taxon>
        <taxon>Bacillaceae</taxon>
        <taxon>Metabacillus</taxon>
    </lineage>
</organism>
<protein>
    <submittedName>
        <fullName evidence="2">Glycosyltransferase family 2 protein</fullName>
    </submittedName>
</protein>